<dbReference type="Gene3D" id="1.50.10.20">
    <property type="match status" value="1"/>
</dbReference>
<dbReference type="Pfam" id="PF03663">
    <property type="entry name" value="Glyco_hydro_76"/>
    <property type="match status" value="1"/>
</dbReference>
<evidence type="ECO:0000313" key="3">
    <source>
        <dbReference type="EMBL" id="PMD28521.1"/>
    </source>
</evidence>
<dbReference type="InterPro" id="IPR005198">
    <property type="entry name" value="Glyco_hydro_76"/>
</dbReference>
<name>A0A2J6QQH5_9HELO</name>
<keyword evidence="2" id="KW-0732">Signal</keyword>
<dbReference type="PANTHER" id="PTHR47791">
    <property type="entry name" value="MEIOTICALLY UP-REGULATED GENE 191 PROTEIN"/>
    <property type="match status" value="1"/>
</dbReference>
<accession>A0A2J6QQH5</accession>
<keyword evidence="4" id="KW-1185">Reference proteome</keyword>
<proteinExistence type="predicted"/>
<dbReference type="OrthoDB" id="4104179at2759"/>
<dbReference type="InterPro" id="IPR053169">
    <property type="entry name" value="MUG_Protein"/>
</dbReference>
<organism evidence="3 4">
    <name type="scientific">Hyaloscypha hepaticicola</name>
    <dbReference type="NCBI Taxonomy" id="2082293"/>
    <lineage>
        <taxon>Eukaryota</taxon>
        <taxon>Fungi</taxon>
        <taxon>Dikarya</taxon>
        <taxon>Ascomycota</taxon>
        <taxon>Pezizomycotina</taxon>
        <taxon>Leotiomycetes</taxon>
        <taxon>Helotiales</taxon>
        <taxon>Hyaloscyphaceae</taxon>
        <taxon>Hyaloscypha</taxon>
    </lineage>
</organism>
<dbReference type="PANTHER" id="PTHR47791:SF2">
    <property type="entry name" value="ENDO MANNANASE, GH76 FAMILY (EUROFUNG)"/>
    <property type="match status" value="1"/>
</dbReference>
<dbReference type="Proteomes" id="UP000235672">
    <property type="component" value="Unassembled WGS sequence"/>
</dbReference>
<sequence length="518" mass="56531">MRFSIHSILGACLLLLQTTWAISGRHVLKTSNAERHVKPLLKVRQLGSAQQSLPVMVNALEIMQSEFWSGSNWPLGIDWTEAVFNTIEWAALNSLTRYGGPSTTATVNKYYSQLLNFFDGEDVTTVMNEKYDDMQWVVLEWLEAIKFLSAYENSPQNQKYITQFAHRSRQFWDAASQGWNTTLCGGGMVWTWTLLPYKNAITNELYVSSSIGMYLYSPGDSIGSPQIAAHDPKYLNAAIDAYQWLSTVGLTNSQGLYVDGFHIAGYQNASDPGTGNCDQRDESIYTYNQGVVLSGLRGLWDTTGEEFYLNDGHTLVSNVIAATGWISSTQQNPAWSGLGSNGIMQDICEVTSSCSQDNQNFKGVFFSHFTAFCEPLAVGEKEGIIFKGTQAQADVHQGKCNGYLAWIQHNAQAAYGTRNSTGVYGGNWDVPAADAACSSPPQQPAGSSDYRNKGIPSNWTLPGQPASVSKVGLIGTGPICPPNTTDPNTLGRGRTPETQAGGLAVSMALVQAEESNYD</sequence>
<dbReference type="GO" id="GO:0016787">
    <property type="term" value="F:hydrolase activity"/>
    <property type="evidence" value="ECO:0007669"/>
    <property type="project" value="UniProtKB-KW"/>
</dbReference>
<feature type="chain" id="PRO_5014380172" evidence="2">
    <location>
        <begin position="22"/>
        <end position="518"/>
    </location>
</feature>
<dbReference type="GO" id="GO:0005975">
    <property type="term" value="P:carbohydrate metabolic process"/>
    <property type="evidence" value="ECO:0007669"/>
    <property type="project" value="InterPro"/>
</dbReference>
<feature type="region of interest" description="Disordered" evidence="1">
    <location>
        <begin position="434"/>
        <end position="461"/>
    </location>
</feature>
<gene>
    <name evidence="3" type="ORF">NA56DRAFT_16449</name>
</gene>
<dbReference type="EMBL" id="KZ613464">
    <property type="protein sequence ID" value="PMD28521.1"/>
    <property type="molecule type" value="Genomic_DNA"/>
</dbReference>
<keyword evidence="3" id="KW-0378">Hydrolase</keyword>
<evidence type="ECO:0000256" key="1">
    <source>
        <dbReference type="SAM" id="MobiDB-lite"/>
    </source>
</evidence>
<evidence type="ECO:0000313" key="4">
    <source>
        <dbReference type="Proteomes" id="UP000235672"/>
    </source>
</evidence>
<reference evidence="3 4" key="1">
    <citation type="submission" date="2016-05" db="EMBL/GenBank/DDBJ databases">
        <title>A degradative enzymes factory behind the ericoid mycorrhizal symbiosis.</title>
        <authorList>
            <consortium name="DOE Joint Genome Institute"/>
            <person name="Martino E."/>
            <person name="Morin E."/>
            <person name="Grelet G."/>
            <person name="Kuo A."/>
            <person name="Kohler A."/>
            <person name="Daghino S."/>
            <person name="Barry K."/>
            <person name="Choi C."/>
            <person name="Cichocki N."/>
            <person name="Clum A."/>
            <person name="Copeland A."/>
            <person name="Hainaut M."/>
            <person name="Haridas S."/>
            <person name="Labutti K."/>
            <person name="Lindquist E."/>
            <person name="Lipzen A."/>
            <person name="Khouja H.-R."/>
            <person name="Murat C."/>
            <person name="Ohm R."/>
            <person name="Olson A."/>
            <person name="Spatafora J."/>
            <person name="Veneault-Fourrey C."/>
            <person name="Henrissat B."/>
            <person name="Grigoriev I."/>
            <person name="Martin F."/>
            <person name="Perotto S."/>
        </authorList>
    </citation>
    <scope>NUCLEOTIDE SEQUENCE [LARGE SCALE GENOMIC DNA]</scope>
    <source>
        <strain evidence="3 4">UAMH 7357</strain>
    </source>
</reference>
<dbReference type="SUPFAM" id="SSF48208">
    <property type="entry name" value="Six-hairpin glycosidases"/>
    <property type="match status" value="1"/>
</dbReference>
<feature type="region of interest" description="Disordered" evidence="1">
    <location>
        <begin position="477"/>
        <end position="500"/>
    </location>
</feature>
<evidence type="ECO:0000256" key="2">
    <source>
        <dbReference type="SAM" id="SignalP"/>
    </source>
</evidence>
<dbReference type="AlphaFoldDB" id="A0A2J6QQH5"/>
<protein>
    <submittedName>
        <fullName evidence="3">Glycoside hydrolase family 76 protein</fullName>
    </submittedName>
</protein>
<feature type="signal peptide" evidence="2">
    <location>
        <begin position="1"/>
        <end position="21"/>
    </location>
</feature>
<dbReference type="InterPro" id="IPR008928">
    <property type="entry name" value="6-hairpin_glycosidase_sf"/>
</dbReference>